<evidence type="ECO:0000256" key="5">
    <source>
        <dbReference type="PROSITE-ProRule" id="PRU00339"/>
    </source>
</evidence>
<dbReference type="NCBIfam" id="TIGR03142">
    <property type="entry name" value="cytochro_ccmI"/>
    <property type="match status" value="1"/>
</dbReference>
<sequence length="405" mass="42295">MMTNPASLDELKRQLAELDELSRQGVLTGDAARSAREDLERRIVAAVTAQGAAGSGAAAAAPEPVPRVPRKLALAIAAFVLVAGAAGYAVHGDWPGWKVGPPDPALREQTAAAQDGAPSQQQIEGLVGVLEERLKQEPGDTQAWQMLGRTYAALGRADEALKAYRKVSELKPGDAQALADLADAIGMANNRSLDGEPEKLIAQALKADPDNVKALALGGTIAFNREQYPKAVQLWERAIRNAGPTGEFAQQLQGAVDEARKRGGMPSAPPVAQAAPQAPAVPASAGAAAAAGAVITGRVELAPALRERIAPGDTVFVFARPAEGSRMPLAIVKRTAAELPFEFTLDDSQAMTQEMRLSMQKNVIVGVRVSKTGDAMPKAGDLQGTSQPVAVGSRGLRLVIDETVK</sequence>
<evidence type="ECO:0000313" key="9">
    <source>
        <dbReference type="Proteomes" id="UP000295106"/>
    </source>
</evidence>
<dbReference type="InterPro" id="IPR056413">
    <property type="entry name" value="TPR_CcmH_CycH"/>
</dbReference>
<dbReference type="PANTHER" id="PTHR47870:SF1">
    <property type="entry name" value="CYTOCHROME C-TYPE BIOGENESIS PROTEIN CCMH"/>
    <property type="match status" value="1"/>
</dbReference>
<proteinExistence type="predicted"/>
<evidence type="ECO:0000256" key="4">
    <source>
        <dbReference type="ARBA" id="ARBA00022803"/>
    </source>
</evidence>
<dbReference type="PROSITE" id="PS50293">
    <property type="entry name" value="TPR_REGION"/>
    <property type="match status" value="1"/>
</dbReference>
<dbReference type="AlphaFoldDB" id="A0A4R2M5T0"/>
<dbReference type="EMBL" id="SLXD01000021">
    <property type="protein sequence ID" value="TCO97665.1"/>
    <property type="molecule type" value="Genomic_DNA"/>
</dbReference>
<keyword evidence="2" id="KW-0677">Repeat</keyword>
<accession>A0A4R2M5T0</accession>
<evidence type="ECO:0000256" key="2">
    <source>
        <dbReference type="ARBA" id="ARBA00022737"/>
    </source>
</evidence>
<dbReference type="OrthoDB" id="9776053at2"/>
<dbReference type="SMART" id="SM00028">
    <property type="entry name" value="TPR"/>
    <property type="match status" value="2"/>
</dbReference>
<dbReference type="SUPFAM" id="SSF48452">
    <property type="entry name" value="TPR-like"/>
    <property type="match status" value="1"/>
</dbReference>
<dbReference type="Pfam" id="PF23892">
    <property type="entry name" value="Ig_CycH"/>
    <property type="match status" value="1"/>
</dbReference>
<feature type="domain" description="Cytochrome c-type biogenesis protein H Ig-like" evidence="6">
    <location>
        <begin position="295"/>
        <end position="401"/>
    </location>
</feature>
<dbReference type="InterPro" id="IPR056412">
    <property type="entry name" value="Ig_CycH"/>
</dbReference>
<dbReference type="Pfam" id="PF23914">
    <property type="entry name" value="TPR_CcmH_CycH"/>
    <property type="match status" value="1"/>
</dbReference>
<keyword evidence="4 5" id="KW-0802">TPR repeat</keyword>
<dbReference type="InterPro" id="IPR017560">
    <property type="entry name" value="Cyt_c_biogenesis_CcmI"/>
</dbReference>
<evidence type="ECO:0000259" key="7">
    <source>
        <dbReference type="Pfam" id="PF23914"/>
    </source>
</evidence>
<dbReference type="PROSITE" id="PS50005">
    <property type="entry name" value="TPR"/>
    <property type="match status" value="1"/>
</dbReference>
<dbReference type="Gene3D" id="1.25.40.10">
    <property type="entry name" value="Tetratricopeptide repeat domain"/>
    <property type="match status" value="1"/>
</dbReference>
<evidence type="ECO:0000256" key="1">
    <source>
        <dbReference type="ARBA" id="ARBA00004196"/>
    </source>
</evidence>
<dbReference type="PANTHER" id="PTHR47870">
    <property type="entry name" value="CYTOCHROME C-TYPE BIOGENESIS PROTEIN CCMH"/>
    <property type="match status" value="1"/>
</dbReference>
<comment type="subcellular location">
    <subcellularLocation>
        <location evidence="1">Cell envelope</location>
    </subcellularLocation>
</comment>
<feature type="repeat" description="TPR" evidence="5">
    <location>
        <begin position="141"/>
        <end position="174"/>
    </location>
</feature>
<gene>
    <name evidence="8" type="ORF">EV684_12127</name>
</gene>
<dbReference type="InterPro" id="IPR051263">
    <property type="entry name" value="C-type_cytochrome_biogenesis"/>
</dbReference>
<evidence type="ECO:0000313" key="8">
    <source>
        <dbReference type="EMBL" id="TCO97665.1"/>
    </source>
</evidence>
<dbReference type="Proteomes" id="UP000295106">
    <property type="component" value="Unassembled WGS sequence"/>
</dbReference>
<keyword evidence="3" id="KW-0201">Cytochrome c-type biogenesis</keyword>
<comment type="caution">
    <text evidence="8">The sequence shown here is derived from an EMBL/GenBank/DDBJ whole genome shotgun (WGS) entry which is preliminary data.</text>
</comment>
<dbReference type="GeneID" id="99685348"/>
<name>A0A4R2M5T0_RUBGE</name>
<evidence type="ECO:0000256" key="3">
    <source>
        <dbReference type="ARBA" id="ARBA00022748"/>
    </source>
</evidence>
<dbReference type="GO" id="GO:0017004">
    <property type="term" value="P:cytochrome complex assembly"/>
    <property type="evidence" value="ECO:0007669"/>
    <property type="project" value="UniProtKB-KW"/>
</dbReference>
<feature type="domain" description="Cytochrome c-type biogenesis protein H TPR" evidence="7">
    <location>
        <begin position="104"/>
        <end position="239"/>
    </location>
</feature>
<reference evidence="8 9" key="1">
    <citation type="submission" date="2019-03" db="EMBL/GenBank/DDBJ databases">
        <title>Genomic Encyclopedia of Type Strains, Phase IV (KMG-IV): sequencing the most valuable type-strain genomes for metagenomic binning, comparative biology and taxonomic classification.</title>
        <authorList>
            <person name="Goeker M."/>
        </authorList>
    </citation>
    <scope>NUCLEOTIDE SEQUENCE [LARGE SCALE GENOMIC DNA]</scope>
    <source>
        <strain evidence="8 9">DSM 1709</strain>
    </source>
</reference>
<organism evidence="8 9">
    <name type="scientific">Rubrivivax gelatinosus</name>
    <name type="common">Rhodocyclus gelatinosus</name>
    <name type="synonym">Rhodopseudomonas gelatinosa</name>
    <dbReference type="NCBI Taxonomy" id="28068"/>
    <lineage>
        <taxon>Bacteria</taxon>
        <taxon>Pseudomonadati</taxon>
        <taxon>Pseudomonadota</taxon>
        <taxon>Betaproteobacteria</taxon>
        <taxon>Burkholderiales</taxon>
        <taxon>Sphaerotilaceae</taxon>
        <taxon>Rubrivivax</taxon>
    </lineage>
</organism>
<dbReference type="InterPro" id="IPR011990">
    <property type="entry name" value="TPR-like_helical_dom_sf"/>
</dbReference>
<protein>
    <submittedName>
        <fullName evidence="8">Cytochrome c-type biogenesis protein CcmH</fullName>
    </submittedName>
</protein>
<dbReference type="RefSeq" id="WP_132649635.1">
    <property type="nucleotide sequence ID" value="NZ_CP181386.1"/>
</dbReference>
<evidence type="ECO:0000259" key="6">
    <source>
        <dbReference type="Pfam" id="PF23892"/>
    </source>
</evidence>
<dbReference type="GO" id="GO:0030313">
    <property type="term" value="C:cell envelope"/>
    <property type="evidence" value="ECO:0007669"/>
    <property type="project" value="UniProtKB-SubCell"/>
</dbReference>
<dbReference type="InterPro" id="IPR019734">
    <property type="entry name" value="TPR_rpt"/>
</dbReference>